<dbReference type="Pfam" id="PF00884">
    <property type="entry name" value="Sulfatase"/>
    <property type="match status" value="1"/>
</dbReference>
<dbReference type="STRING" id="1194090.SAMN05443144_11234"/>
<evidence type="ECO:0000256" key="1">
    <source>
        <dbReference type="ARBA" id="ARBA00008779"/>
    </source>
</evidence>
<gene>
    <name evidence="6" type="ORF">SAMN05443144_11234</name>
</gene>
<dbReference type="PROSITE" id="PS00149">
    <property type="entry name" value="SULFATASE_2"/>
    <property type="match status" value="1"/>
</dbReference>
<evidence type="ECO:0000256" key="4">
    <source>
        <dbReference type="ARBA" id="ARBA00022837"/>
    </source>
</evidence>
<keyword evidence="7" id="KW-1185">Reference proteome</keyword>
<reference evidence="6 7" key="1">
    <citation type="submission" date="2016-11" db="EMBL/GenBank/DDBJ databases">
        <authorList>
            <person name="Jaros S."/>
            <person name="Januszkiewicz K."/>
            <person name="Wedrychowicz H."/>
        </authorList>
    </citation>
    <scope>NUCLEOTIDE SEQUENCE [LARGE SCALE GENOMIC DNA]</scope>
    <source>
        <strain evidence="6 7">DSM 21986</strain>
    </source>
</reference>
<comment type="similarity">
    <text evidence="1">Belongs to the sulfatase family.</text>
</comment>
<accession>A0A1M5DTW4</accession>
<dbReference type="Proteomes" id="UP000184041">
    <property type="component" value="Unassembled WGS sequence"/>
</dbReference>
<dbReference type="PANTHER" id="PTHR42693:SF33">
    <property type="entry name" value="ARYLSULFATASE"/>
    <property type="match status" value="1"/>
</dbReference>
<keyword evidence="3" id="KW-0378">Hydrolase</keyword>
<dbReference type="InterPro" id="IPR050738">
    <property type="entry name" value="Sulfatase"/>
</dbReference>
<sequence>MLHNSSKVFSNFKQRTFPRIAGIVLLLFSCIGLAGCGEQAADEGQPPNIVILFADDMGYGDLSSYGHPTIATPNIDSLAGQGVRFTSFVTASWCVPSRTELLTGRHLPRVDLGGGTGSDGEGGLPDSEVTLAEGLQAAGYATGMAGKWHLGYMEEEFLPPNQGFDSWLGLPYSNDYRKPWVQTEEPLGLYRGTQMVEHPVNQDSLTVRYTEEAVDFITSRAGEDQPLFFYLAYNMPHLPIHTTEEFRGQSRGGYYGDVIETIDWSVGRVLEALESEGLSENTIVFFASDNGPWNNLPKRMLQEGNKHWHTGSPGLLRGYKATTYEGGTRVPAMIRWPGQIPAGQVTDELAGMPDIYRTLMEAGGADLPDHTLDGYDLMPFLKGEQEASPRKEYPYFLRGQLQAYREGPWKLRIMEPEPQLFNLQNDPGERWNRAEEHPGIVDRLQGKIEELAREVGAELPEPEKKEQQ</sequence>
<dbReference type="PROSITE" id="PS51257">
    <property type="entry name" value="PROKAR_LIPOPROTEIN"/>
    <property type="match status" value="1"/>
</dbReference>
<dbReference type="PANTHER" id="PTHR42693">
    <property type="entry name" value="ARYLSULFATASE FAMILY MEMBER"/>
    <property type="match status" value="1"/>
</dbReference>
<evidence type="ECO:0000256" key="3">
    <source>
        <dbReference type="ARBA" id="ARBA00022801"/>
    </source>
</evidence>
<keyword evidence="2" id="KW-0479">Metal-binding</keyword>
<keyword evidence="4" id="KW-0106">Calcium</keyword>
<protein>
    <submittedName>
        <fullName evidence="6">Arylsulfatase A</fullName>
    </submittedName>
</protein>
<evidence type="ECO:0000313" key="7">
    <source>
        <dbReference type="Proteomes" id="UP000184041"/>
    </source>
</evidence>
<dbReference type="GO" id="GO:0046872">
    <property type="term" value="F:metal ion binding"/>
    <property type="evidence" value="ECO:0007669"/>
    <property type="project" value="UniProtKB-KW"/>
</dbReference>
<evidence type="ECO:0000256" key="2">
    <source>
        <dbReference type="ARBA" id="ARBA00022723"/>
    </source>
</evidence>
<evidence type="ECO:0000259" key="5">
    <source>
        <dbReference type="Pfam" id="PF00884"/>
    </source>
</evidence>
<dbReference type="Gene3D" id="3.30.1120.10">
    <property type="match status" value="1"/>
</dbReference>
<dbReference type="AlphaFoldDB" id="A0A1M5DTW4"/>
<name>A0A1M5DTW4_9BACT</name>
<dbReference type="RefSeq" id="WP_084088240.1">
    <property type="nucleotide sequence ID" value="NZ_FQUS01000012.1"/>
</dbReference>
<dbReference type="CDD" id="cd16026">
    <property type="entry name" value="GALNS_like"/>
    <property type="match status" value="1"/>
</dbReference>
<dbReference type="InterPro" id="IPR000917">
    <property type="entry name" value="Sulfatase_N"/>
</dbReference>
<feature type="domain" description="Sulfatase N-terminal" evidence="5">
    <location>
        <begin position="47"/>
        <end position="364"/>
    </location>
</feature>
<evidence type="ECO:0000313" key="6">
    <source>
        <dbReference type="EMBL" id="SHF70427.1"/>
    </source>
</evidence>
<dbReference type="GO" id="GO:0004065">
    <property type="term" value="F:arylsulfatase activity"/>
    <property type="evidence" value="ECO:0007669"/>
    <property type="project" value="TreeGrafter"/>
</dbReference>
<dbReference type="Gene3D" id="3.40.720.10">
    <property type="entry name" value="Alkaline Phosphatase, subunit A"/>
    <property type="match status" value="1"/>
</dbReference>
<dbReference type="EMBL" id="FQUS01000012">
    <property type="protein sequence ID" value="SHF70427.1"/>
    <property type="molecule type" value="Genomic_DNA"/>
</dbReference>
<proteinExistence type="inferred from homology"/>
<dbReference type="InterPro" id="IPR024607">
    <property type="entry name" value="Sulfatase_CS"/>
</dbReference>
<dbReference type="OrthoDB" id="9803751at2"/>
<dbReference type="InterPro" id="IPR017850">
    <property type="entry name" value="Alkaline_phosphatase_core_sf"/>
</dbReference>
<organism evidence="6 7">
    <name type="scientific">Fodinibius roseus</name>
    <dbReference type="NCBI Taxonomy" id="1194090"/>
    <lineage>
        <taxon>Bacteria</taxon>
        <taxon>Pseudomonadati</taxon>
        <taxon>Balneolota</taxon>
        <taxon>Balneolia</taxon>
        <taxon>Balneolales</taxon>
        <taxon>Balneolaceae</taxon>
        <taxon>Fodinibius</taxon>
    </lineage>
</organism>
<dbReference type="SUPFAM" id="SSF53649">
    <property type="entry name" value="Alkaline phosphatase-like"/>
    <property type="match status" value="1"/>
</dbReference>